<protein>
    <recommendedName>
        <fullName evidence="10">DNA topoisomerase 1</fullName>
        <ecNumber evidence="10">5.6.2.1</ecNumber>
    </recommendedName>
    <alternativeName>
        <fullName evidence="10">DNA topoisomerase I</fullName>
    </alternativeName>
</protein>
<organism evidence="14 15">
    <name type="scientific">Haliangium ochraceum (strain DSM 14365 / JCM 11303 / SMP-2)</name>
    <dbReference type="NCBI Taxonomy" id="502025"/>
    <lineage>
        <taxon>Bacteria</taxon>
        <taxon>Pseudomonadati</taxon>
        <taxon>Myxococcota</taxon>
        <taxon>Polyangia</taxon>
        <taxon>Haliangiales</taxon>
        <taxon>Kofleriaceae</taxon>
        <taxon>Haliangium</taxon>
    </lineage>
</organism>
<name>D0LR99_HALO1</name>
<dbReference type="RefSeq" id="WP_012829725.1">
    <property type="nucleotide sequence ID" value="NC_013440.1"/>
</dbReference>
<feature type="domain" description="Toprim" evidence="12">
    <location>
        <begin position="137"/>
        <end position="247"/>
    </location>
</feature>
<dbReference type="PANTHER" id="PTHR42785:SF1">
    <property type="entry name" value="DNA TOPOISOMERASE"/>
    <property type="match status" value="1"/>
</dbReference>
<dbReference type="SMART" id="SM00437">
    <property type="entry name" value="TOP1Ac"/>
    <property type="match status" value="1"/>
</dbReference>
<dbReference type="eggNOG" id="COG0550">
    <property type="taxonomic scope" value="Bacteria"/>
</dbReference>
<feature type="compositionally biased region" description="Low complexity" evidence="11">
    <location>
        <begin position="14"/>
        <end position="47"/>
    </location>
</feature>
<dbReference type="InterPro" id="IPR013497">
    <property type="entry name" value="Topo_IA_cen"/>
</dbReference>
<evidence type="ECO:0000256" key="5">
    <source>
        <dbReference type="ARBA" id="ARBA00022833"/>
    </source>
</evidence>
<dbReference type="PRINTS" id="PR00417">
    <property type="entry name" value="PRTPISMRASEI"/>
</dbReference>
<dbReference type="SUPFAM" id="SSF57783">
    <property type="entry name" value="Zinc beta-ribbon"/>
    <property type="match status" value="2"/>
</dbReference>
<dbReference type="Pfam" id="PF01396">
    <property type="entry name" value="Zn_ribbon_Top1"/>
    <property type="match status" value="4"/>
</dbReference>
<reference evidence="14 15" key="1">
    <citation type="journal article" date="2010" name="Stand. Genomic Sci.">
        <title>Complete genome sequence of Haliangium ochraceum type strain (SMP-2).</title>
        <authorList>
            <consortium name="US DOE Joint Genome Institute (JGI-PGF)"/>
            <person name="Ivanova N."/>
            <person name="Daum C."/>
            <person name="Lang E."/>
            <person name="Abt B."/>
            <person name="Kopitz M."/>
            <person name="Saunders E."/>
            <person name="Lapidus A."/>
            <person name="Lucas S."/>
            <person name="Glavina Del Rio T."/>
            <person name="Nolan M."/>
            <person name="Tice H."/>
            <person name="Copeland A."/>
            <person name="Cheng J.F."/>
            <person name="Chen F."/>
            <person name="Bruce D."/>
            <person name="Goodwin L."/>
            <person name="Pitluck S."/>
            <person name="Mavromatis K."/>
            <person name="Pati A."/>
            <person name="Mikhailova N."/>
            <person name="Chen A."/>
            <person name="Palaniappan K."/>
            <person name="Land M."/>
            <person name="Hauser L."/>
            <person name="Chang Y.J."/>
            <person name="Jeffries C.D."/>
            <person name="Detter J.C."/>
            <person name="Brettin T."/>
            <person name="Rohde M."/>
            <person name="Goker M."/>
            <person name="Bristow J."/>
            <person name="Markowitz V."/>
            <person name="Eisen J.A."/>
            <person name="Hugenholtz P."/>
            <person name="Kyrpides N.C."/>
            <person name="Klenk H.P."/>
        </authorList>
    </citation>
    <scope>NUCLEOTIDE SEQUENCE [LARGE SCALE GENOMIC DNA]</scope>
    <source>
        <strain evidence="15">DSM 14365 / CIP 107738 / JCM 11303 / AJ 13395 / SMP-2</strain>
    </source>
</reference>
<keyword evidence="7 10" id="KW-0799">Topoisomerase</keyword>
<dbReference type="GO" id="GO:0008270">
    <property type="term" value="F:zinc ion binding"/>
    <property type="evidence" value="ECO:0007669"/>
    <property type="project" value="UniProtKB-KW"/>
</dbReference>
<feature type="site" description="Interaction with DNA" evidence="10">
    <location>
        <position position="635"/>
    </location>
</feature>
<dbReference type="CDD" id="cd03363">
    <property type="entry name" value="TOPRIM_TopoIA_TopoI"/>
    <property type="match status" value="1"/>
</dbReference>
<evidence type="ECO:0000256" key="10">
    <source>
        <dbReference type="HAMAP-Rule" id="MF_00952"/>
    </source>
</evidence>
<evidence type="ECO:0000256" key="4">
    <source>
        <dbReference type="ARBA" id="ARBA00022771"/>
    </source>
</evidence>
<feature type="site" description="Interaction with DNA" evidence="10">
    <location>
        <position position="289"/>
    </location>
</feature>
<evidence type="ECO:0000256" key="7">
    <source>
        <dbReference type="ARBA" id="ARBA00023029"/>
    </source>
</evidence>
<dbReference type="SMART" id="SM00436">
    <property type="entry name" value="TOP1Bc"/>
    <property type="match status" value="1"/>
</dbReference>
<evidence type="ECO:0000256" key="9">
    <source>
        <dbReference type="ARBA" id="ARBA00023235"/>
    </source>
</evidence>
<dbReference type="PROSITE" id="PS52039">
    <property type="entry name" value="TOPO_IA_2"/>
    <property type="match status" value="1"/>
</dbReference>
<dbReference type="Gene3D" id="3.30.65.10">
    <property type="entry name" value="Bacterial Topoisomerase I, domain 1"/>
    <property type="match status" value="2"/>
</dbReference>
<dbReference type="InterPro" id="IPR003601">
    <property type="entry name" value="Topo_IA_2"/>
</dbReference>
<dbReference type="STRING" id="502025.Hoch_4636"/>
<feature type="site" description="Interaction with DNA" evidence="10">
    <location>
        <position position="167"/>
    </location>
</feature>
<keyword evidence="9 10" id="KW-0413">Isomerase</keyword>
<dbReference type="EC" id="5.6.2.1" evidence="10"/>
<dbReference type="Pfam" id="PF01131">
    <property type="entry name" value="Topoisom_bac"/>
    <property type="match status" value="1"/>
</dbReference>
<dbReference type="SMART" id="SM00493">
    <property type="entry name" value="TOPRIM"/>
    <property type="match status" value="1"/>
</dbReference>
<dbReference type="InterPro" id="IPR013825">
    <property type="entry name" value="Topo_IA_cen_sub2"/>
</dbReference>
<dbReference type="GO" id="GO:0003677">
    <property type="term" value="F:DNA binding"/>
    <property type="evidence" value="ECO:0007669"/>
    <property type="project" value="UniProtKB-KW"/>
</dbReference>
<keyword evidence="8 10" id="KW-0238">DNA-binding</keyword>
<dbReference type="AlphaFoldDB" id="D0LR99"/>
<dbReference type="OrthoDB" id="9804262at2"/>
<feature type="region of interest" description="Disordered" evidence="11">
    <location>
        <begin position="1"/>
        <end position="138"/>
    </location>
</feature>
<dbReference type="NCBIfam" id="TIGR01051">
    <property type="entry name" value="topA_bact"/>
    <property type="match status" value="1"/>
</dbReference>
<feature type="site" description="Interaction with DNA" evidence="10">
    <location>
        <position position="274"/>
    </location>
</feature>
<dbReference type="Pfam" id="PF01751">
    <property type="entry name" value="Toprim"/>
    <property type="match status" value="1"/>
</dbReference>
<evidence type="ECO:0000313" key="14">
    <source>
        <dbReference type="EMBL" id="ACY17127.1"/>
    </source>
</evidence>
<dbReference type="PANTHER" id="PTHR42785">
    <property type="entry name" value="DNA TOPOISOMERASE, TYPE IA, CORE"/>
    <property type="match status" value="1"/>
</dbReference>
<dbReference type="InterPro" id="IPR013498">
    <property type="entry name" value="Topo_IA_Znf"/>
</dbReference>
<dbReference type="InterPro" id="IPR023406">
    <property type="entry name" value="Topo_IA_AS"/>
</dbReference>
<accession>D0LR99</accession>
<proteinExistence type="inferred from homology"/>
<dbReference type="CDD" id="cd00186">
    <property type="entry name" value="TOP1Ac"/>
    <property type="match status" value="1"/>
</dbReference>
<dbReference type="SUPFAM" id="SSF56712">
    <property type="entry name" value="Prokaryotic type I DNA topoisomerase"/>
    <property type="match status" value="1"/>
</dbReference>
<evidence type="ECO:0000313" key="15">
    <source>
        <dbReference type="Proteomes" id="UP000001880"/>
    </source>
</evidence>
<keyword evidence="6" id="KW-0460">Magnesium</keyword>
<dbReference type="EMBL" id="CP001804">
    <property type="protein sequence ID" value="ACY17127.1"/>
    <property type="molecule type" value="Genomic_DNA"/>
</dbReference>
<feature type="site" description="Interaction with DNA" evidence="10">
    <location>
        <position position="435"/>
    </location>
</feature>
<evidence type="ECO:0000256" key="6">
    <source>
        <dbReference type="ARBA" id="ARBA00022842"/>
    </source>
</evidence>
<dbReference type="Gene3D" id="3.40.50.140">
    <property type="match status" value="1"/>
</dbReference>
<comment type="catalytic activity">
    <reaction evidence="1 10">
        <text>ATP-independent breakage of single-stranded DNA, followed by passage and rejoining.</text>
        <dbReference type="EC" id="5.6.2.1"/>
    </reaction>
</comment>
<dbReference type="GO" id="GO:0006265">
    <property type="term" value="P:DNA topological change"/>
    <property type="evidence" value="ECO:0007669"/>
    <property type="project" value="UniProtKB-UniRule"/>
</dbReference>
<dbReference type="GO" id="GO:0005694">
    <property type="term" value="C:chromosome"/>
    <property type="evidence" value="ECO:0007669"/>
    <property type="project" value="InterPro"/>
</dbReference>
<evidence type="ECO:0000259" key="12">
    <source>
        <dbReference type="PROSITE" id="PS50880"/>
    </source>
</evidence>
<keyword evidence="3" id="KW-0479">Metal-binding</keyword>
<keyword evidence="4" id="KW-0863">Zinc-finger</keyword>
<dbReference type="Proteomes" id="UP000001880">
    <property type="component" value="Chromosome"/>
</dbReference>
<dbReference type="InterPro" id="IPR006171">
    <property type="entry name" value="TOPRIM_dom"/>
</dbReference>
<feature type="compositionally biased region" description="Basic residues" evidence="11">
    <location>
        <begin position="48"/>
        <end position="106"/>
    </location>
</feature>
<dbReference type="KEGG" id="hoh:Hoch_4636"/>
<sequence length="894" mass="98877">MADQQAISKKRANDPANQADAADDNTSAKGATSEKSASKKAASPSKKTSTKKASTKKTAKKASTKKASTKKTTKKASAKKASAKKTAKKASAKKTTKKASAKKASAKKSASQEAAEDEGESAPKRTKSRSKATKQGKALVVVESPAKARTIGKYLGPDYTVKASVGHIKDLPKNKIGVDVDQAFEPEYVVISDKKKVISEIRKAAERVEEVYLAPDPDREGEAIAWHIAEEIKPINDNIKRILINEITKKGVNHAIANPTVLDTNKTDAQQARRILDRLVGYEISPILWKKVRRGLSAGRVQSVAVRLLVERDKEIAAFTPEEYWSVDVDCSAPEPPPFAAKIHRWDGAKAEPKTEAQATEIADELRAQAAAVAKVERKERRRRPQPPFITSKLQQEASRKLRFSAKRTMALAQRLYEGIELGSEGPLGLITYMRTDSTRISDDALAALRTHIQGTYGPEFLPAKPHTYKSPKRAQDAHEAIRPTTLEYPPERVAKALAGHREGKELVKLYTLIWQRFVASQMAPAVYDQTAVDIQCGRAILRASGQVMKFPGFLSVYRAQETDDEKAETAADQDKLLPHLEEGMAIHFDAIRPEQHFTQPPPRFTEASLVKELEERGIGRPSTYASIISTITDRGYVERREARFFPTELGAIVNDLLVESFPKIMDVDFTAAMEADLDKVEEGERDWRELLGGFYEPFRGNIEHAKENMRDVKREEIPTDHVCEKCGAPMVIKWGRNGSFLACQAYPDCRNTKEINRNPDGSFEIVPEQTTDETCSECGAPMVVKRGRFGAFLACSTYPECKNTQPISLGVDCPKDGCGGFLTEKRSRRGKPFYGCSNYSKTGCDFVTWDRPIAEACPVCEASFLVKKETRRGTTVRCLSCDYKTEQAGESAA</sequence>
<dbReference type="Gene3D" id="2.70.20.10">
    <property type="entry name" value="Topoisomerase I, domain 3"/>
    <property type="match status" value="1"/>
</dbReference>
<evidence type="ECO:0000259" key="13">
    <source>
        <dbReference type="PROSITE" id="PS52039"/>
    </source>
</evidence>
<evidence type="ECO:0000256" key="11">
    <source>
        <dbReference type="SAM" id="MobiDB-lite"/>
    </source>
</evidence>
<dbReference type="GO" id="GO:0003917">
    <property type="term" value="F:DNA topoisomerase type I (single strand cut, ATP-independent) activity"/>
    <property type="evidence" value="ECO:0007669"/>
    <property type="project" value="UniProtKB-UniRule"/>
</dbReference>
<dbReference type="InterPro" id="IPR003602">
    <property type="entry name" value="Topo_IA_DNA-bd_dom"/>
</dbReference>
<feature type="domain" description="Topo IA-type catalytic" evidence="13">
    <location>
        <begin position="263"/>
        <end position="704"/>
    </location>
</feature>
<keyword evidence="15" id="KW-1185">Reference proteome</keyword>
<dbReference type="InterPro" id="IPR013826">
    <property type="entry name" value="Topo_IA_cen_sub3"/>
</dbReference>
<feature type="site" description="Interaction with DNA" evidence="10">
    <location>
        <position position="277"/>
    </location>
</feature>
<feature type="site" description="Interaction with DNA" evidence="10">
    <location>
        <position position="282"/>
    </location>
</feature>
<dbReference type="PROSITE" id="PS50880">
    <property type="entry name" value="TOPRIM"/>
    <property type="match status" value="1"/>
</dbReference>
<comment type="function">
    <text evidence="10">Releases the supercoiling and torsional tension of DNA, which is introduced during the DNA replication and transcription, by transiently cleaving and rejoining one strand of the DNA duplex. Introduces a single-strand break via transesterification at a target site in duplex DNA. The scissile phosphodiester is attacked by the catalytic tyrosine of the enzyme, resulting in the formation of a DNA-(5'-phosphotyrosyl)-enzyme intermediate and the expulsion of a 3'-OH DNA strand. The free DNA strand then undergoes passage around the unbroken strand, thus removing DNA supercoils. Finally, in the religation step, the DNA 3'-OH attacks the covalent intermediate to expel the active-site tyrosine and restore the DNA phosphodiester backbone.</text>
</comment>
<evidence type="ECO:0000256" key="3">
    <source>
        <dbReference type="ARBA" id="ARBA00022723"/>
    </source>
</evidence>
<dbReference type="InterPro" id="IPR000380">
    <property type="entry name" value="Topo_IA"/>
</dbReference>
<dbReference type="PROSITE" id="PS00396">
    <property type="entry name" value="TOPO_IA_1"/>
    <property type="match status" value="1"/>
</dbReference>
<evidence type="ECO:0000256" key="8">
    <source>
        <dbReference type="ARBA" id="ARBA00023125"/>
    </source>
</evidence>
<dbReference type="InterPro" id="IPR005733">
    <property type="entry name" value="TopoI_bac-type"/>
</dbReference>
<evidence type="ECO:0000256" key="1">
    <source>
        <dbReference type="ARBA" id="ARBA00000213"/>
    </source>
</evidence>
<dbReference type="Gene3D" id="1.10.290.10">
    <property type="entry name" value="Topoisomerase I, domain 4"/>
    <property type="match status" value="1"/>
</dbReference>
<comment type="subunit">
    <text evidence="10">Monomer.</text>
</comment>
<feature type="compositionally biased region" description="Basic residues" evidence="11">
    <location>
        <begin position="124"/>
        <end position="134"/>
    </location>
</feature>
<evidence type="ECO:0000256" key="2">
    <source>
        <dbReference type="ARBA" id="ARBA00009446"/>
    </source>
</evidence>
<dbReference type="InterPro" id="IPR028612">
    <property type="entry name" value="Topoisom_1_IA"/>
</dbReference>
<feature type="site" description="Interaction with DNA" evidence="10">
    <location>
        <position position="273"/>
    </location>
</feature>
<feature type="active site" description="O-(5'-phospho-DNA)-tyrosine intermediate" evidence="10">
    <location>
        <position position="433"/>
    </location>
</feature>
<feature type="region of interest" description="Interaction with DNA" evidence="10">
    <location>
        <begin position="297"/>
        <end position="302"/>
    </location>
</feature>
<gene>
    <name evidence="10" type="primary">topA</name>
    <name evidence="14" type="ordered locus">Hoch_4636</name>
</gene>
<dbReference type="HAMAP" id="MF_00952">
    <property type="entry name" value="Topoisom_1_prok"/>
    <property type="match status" value="1"/>
</dbReference>
<keyword evidence="5" id="KW-0862">Zinc</keyword>
<dbReference type="InterPro" id="IPR013824">
    <property type="entry name" value="Topo_IA_cen_sub1"/>
</dbReference>
<dbReference type="InterPro" id="IPR034149">
    <property type="entry name" value="TOPRIM_TopoI"/>
</dbReference>
<comment type="similarity">
    <text evidence="2 10">Belongs to the type IA topoisomerase family.</text>
</comment>
<dbReference type="HOGENOM" id="CLU_002929_4_3_7"/>
<dbReference type="Gene3D" id="1.10.460.10">
    <property type="entry name" value="Topoisomerase I, domain 2"/>
    <property type="match status" value="1"/>
</dbReference>
<dbReference type="InterPro" id="IPR023405">
    <property type="entry name" value="Topo_IA_core_domain"/>
</dbReference>